<keyword evidence="3" id="KW-1185">Reference proteome</keyword>
<name>A0AAN9GZ90_9TELE</name>
<protein>
    <submittedName>
        <fullName evidence="2">Uncharacterized protein</fullName>
    </submittedName>
</protein>
<evidence type="ECO:0000313" key="3">
    <source>
        <dbReference type="Proteomes" id="UP001364617"/>
    </source>
</evidence>
<gene>
    <name evidence="2" type="ORF">R3I93_016878</name>
</gene>
<dbReference type="PANTHER" id="PTHR21063">
    <property type="entry name" value="LFA-3"/>
    <property type="match status" value="1"/>
</dbReference>
<dbReference type="AlphaFoldDB" id="A0AAN9GZ90"/>
<keyword evidence="1" id="KW-1133">Transmembrane helix</keyword>
<keyword evidence="1" id="KW-0812">Transmembrane</keyword>
<keyword evidence="1" id="KW-0472">Membrane</keyword>
<dbReference type="Gene3D" id="2.60.40.10">
    <property type="entry name" value="Immunoglobulins"/>
    <property type="match status" value="1"/>
</dbReference>
<evidence type="ECO:0000313" key="2">
    <source>
        <dbReference type="EMBL" id="KAK7136669.1"/>
    </source>
</evidence>
<feature type="transmembrane region" description="Helical" evidence="1">
    <location>
        <begin position="182"/>
        <end position="209"/>
    </location>
</feature>
<accession>A0AAN9GZ90</accession>
<comment type="caution">
    <text evidence="2">The sequence shown here is derived from an EMBL/GenBank/DDBJ whole genome shotgun (WGS) entry which is preliminary data.</text>
</comment>
<dbReference type="Proteomes" id="UP001364617">
    <property type="component" value="Unassembled WGS sequence"/>
</dbReference>
<dbReference type="PANTHER" id="PTHR21063:SF4">
    <property type="entry name" value="CD48 ANTIGEN-RELATED"/>
    <property type="match status" value="1"/>
</dbReference>
<organism evidence="2 3">
    <name type="scientific">Phoxinus phoxinus</name>
    <name type="common">Eurasian minnow</name>
    <dbReference type="NCBI Taxonomy" id="58324"/>
    <lineage>
        <taxon>Eukaryota</taxon>
        <taxon>Metazoa</taxon>
        <taxon>Chordata</taxon>
        <taxon>Craniata</taxon>
        <taxon>Vertebrata</taxon>
        <taxon>Euteleostomi</taxon>
        <taxon>Actinopterygii</taxon>
        <taxon>Neopterygii</taxon>
        <taxon>Teleostei</taxon>
        <taxon>Ostariophysi</taxon>
        <taxon>Cypriniformes</taxon>
        <taxon>Leuciscidae</taxon>
        <taxon>Phoxininae</taxon>
        <taxon>Phoxinus</taxon>
    </lineage>
</organism>
<dbReference type="InterPro" id="IPR013783">
    <property type="entry name" value="Ig-like_fold"/>
</dbReference>
<reference evidence="2 3" key="1">
    <citation type="submission" date="2024-02" db="EMBL/GenBank/DDBJ databases">
        <title>Chromosome-level genome assembly of the Eurasian Minnow (Phoxinus phoxinus).</title>
        <authorList>
            <person name="Oriowo T.O."/>
            <person name="Martin S."/>
            <person name="Stange M."/>
            <person name="Chrysostomakis Y."/>
            <person name="Brown T."/>
            <person name="Winkler S."/>
            <person name="Kukowka S."/>
            <person name="Myers E.W."/>
            <person name="Bohne A."/>
        </authorList>
    </citation>
    <scope>NUCLEOTIDE SEQUENCE [LARGE SCALE GENOMIC DNA]</scope>
    <source>
        <strain evidence="2">ZFMK-TIS-60720</strain>
        <tissue evidence="2">Whole Organism</tissue>
    </source>
</reference>
<dbReference type="InterPro" id="IPR036179">
    <property type="entry name" value="Ig-like_dom_sf"/>
</dbReference>
<dbReference type="SUPFAM" id="SSF48726">
    <property type="entry name" value="Immunoglobulin"/>
    <property type="match status" value="1"/>
</dbReference>
<proteinExistence type="predicted"/>
<dbReference type="EMBL" id="JAYKXH010000018">
    <property type="protein sequence ID" value="KAK7136669.1"/>
    <property type="molecule type" value="Genomic_DNA"/>
</dbReference>
<evidence type="ECO:0000256" key="1">
    <source>
        <dbReference type="SAM" id="Phobius"/>
    </source>
</evidence>
<sequence>MSSPGHPVELNQSEHDFKYTQPNCLFVSSGVFGDEVMTVMEGDSVTLHTGVTKQQRDKMLWYFNDTLIALINGEARTSCLYDGEGGRFRDIVEVDYQTGSLIIRDITTEHAGRYEANFIQSRSSGTSESLNRNSKCDSTKIIRKMSNIGDTIKIVSASVSNKSKTMGNWKESEKKCSGLSSFIVAGIVVAVLLVSVLTAAAVGVGVIYYRHRSSRKDVEKNKQDLLLKV</sequence>